<dbReference type="RefSeq" id="WP_087006691.1">
    <property type="nucleotide sequence ID" value="NZ_FWFF01000012.1"/>
</dbReference>
<dbReference type="AlphaFoldDB" id="A0A1X6XDV2"/>
<sequence>MRIQKSAVLLSSAALLVLTGCSAAGTASEADSVTDSAAESSTDSSASVTVDDPWVKAAEEGMTSSFGLVENTGEEDVTLVAVESTISEEIELHQTSDDGSGAMSMEEKEGGFPIPAGDSLDLAPGEDHIMFMDFDGPLQAGDTVDLTLVFSDGSRLDYEASIRDFAGADESYGNEETDSHEESDEHSDDERSDHEHSHLGDGDDS</sequence>
<evidence type="ECO:0000256" key="1">
    <source>
        <dbReference type="SAM" id="MobiDB-lite"/>
    </source>
</evidence>
<dbReference type="Proteomes" id="UP000196581">
    <property type="component" value="Unassembled WGS sequence"/>
</dbReference>
<feature type="chain" id="PRO_5012733433" evidence="2">
    <location>
        <begin position="24"/>
        <end position="205"/>
    </location>
</feature>
<dbReference type="InterPro" id="IPR058248">
    <property type="entry name" value="Lxx211020-like"/>
</dbReference>
<dbReference type="PROSITE" id="PS51257">
    <property type="entry name" value="PROKAR_LIPOPROTEIN"/>
    <property type="match status" value="1"/>
</dbReference>
<dbReference type="PANTHER" id="PTHR36302">
    <property type="entry name" value="BLR7088 PROTEIN"/>
    <property type="match status" value="1"/>
</dbReference>
<dbReference type="Pfam" id="PF04314">
    <property type="entry name" value="PCuAC"/>
    <property type="match status" value="1"/>
</dbReference>
<feature type="region of interest" description="Disordered" evidence="1">
    <location>
        <begin position="167"/>
        <end position="205"/>
    </location>
</feature>
<gene>
    <name evidence="3" type="ORF">FM105_07090</name>
</gene>
<keyword evidence="4" id="KW-1185">Reference proteome</keyword>
<feature type="compositionally biased region" description="Basic and acidic residues" evidence="1">
    <location>
        <begin position="188"/>
        <end position="205"/>
    </location>
</feature>
<dbReference type="Gene3D" id="2.60.40.1890">
    <property type="entry name" value="PCu(A)C copper chaperone"/>
    <property type="match status" value="1"/>
</dbReference>
<dbReference type="PANTHER" id="PTHR36302:SF1">
    <property type="entry name" value="COPPER CHAPERONE PCU(A)C"/>
    <property type="match status" value="1"/>
</dbReference>
<feature type="signal peptide" evidence="2">
    <location>
        <begin position="1"/>
        <end position="23"/>
    </location>
</feature>
<feature type="region of interest" description="Disordered" evidence="1">
    <location>
        <begin position="27"/>
        <end position="49"/>
    </location>
</feature>
<organism evidence="3 4">
    <name type="scientific">Brevibacterium yomogidense</name>
    <dbReference type="NCBI Taxonomy" id="946573"/>
    <lineage>
        <taxon>Bacteria</taxon>
        <taxon>Bacillati</taxon>
        <taxon>Actinomycetota</taxon>
        <taxon>Actinomycetes</taxon>
        <taxon>Micrococcales</taxon>
        <taxon>Brevibacteriaceae</taxon>
        <taxon>Brevibacterium</taxon>
    </lineage>
</organism>
<dbReference type="InterPro" id="IPR007410">
    <property type="entry name" value="LpqE-like"/>
</dbReference>
<reference evidence="4" key="1">
    <citation type="submission" date="2017-02" db="EMBL/GenBank/DDBJ databases">
        <authorList>
            <person name="Dridi B."/>
        </authorList>
    </citation>
    <scope>NUCLEOTIDE SEQUENCE [LARGE SCALE GENOMIC DNA]</scope>
    <source>
        <strain evidence="4">B Co 03.10</strain>
    </source>
</reference>
<dbReference type="EMBL" id="FWFF01000012">
    <property type="protein sequence ID" value="SLM97431.1"/>
    <property type="molecule type" value="Genomic_DNA"/>
</dbReference>
<proteinExistence type="predicted"/>
<feature type="compositionally biased region" description="Acidic residues" evidence="1">
    <location>
        <begin position="172"/>
        <end position="187"/>
    </location>
</feature>
<dbReference type="SUPFAM" id="SSF110087">
    <property type="entry name" value="DR1885-like metal-binding protein"/>
    <property type="match status" value="1"/>
</dbReference>
<keyword evidence="2" id="KW-0732">Signal</keyword>
<evidence type="ECO:0000313" key="4">
    <source>
        <dbReference type="Proteomes" id="UP000196581"/>
    </source>
</evidence>
<protein>
    <submittedName>
        <fullName evidence="3">Copper metallochaperone, bacterial analog of Cox17 protein</fullName>
    </submittedName>
</protein>
<evidence type="ECO:0000313" key="3">
    <source>
        <dbReference type="EMBL" id="SLM97431.1"/>
    </source>
</evidence>
<dbReference type="InterPro" id="IPR036182">
    <property type="entry name" value="PCuAC_sf"/>
</dbReference>
<accession>A0A1X6XDV2</accession>
<name>A0A1X6XDV2_9MICO</name>
<evidence type="ECO:0000256" key="2">
    <source>
        <dbReference type="SAM" id="SignalP"/>
    </source>
</evidence>